<dbReference type="RefSeq" id="WP_277900253.1">
    <property type="nucleotide sequence ID" value="NZ_JAPMUA010000004.1"/>
</dbReference>
<evidence type="ECO:0000313" key="4">
    <source>
        <dbReference type="EMBL" id="MDG3586520.1"/>
    </source>
</evidence>
<organism evidence="4 5">
    <name type="scientific">Galbibacter pacificus</name>
    <dbReference type="NCBI Taxonomy" id="2996052"/>
    <lineage>
        <taxon>Bacteria</taxon>
        <taxon>Pseudomonadati</taxon>
        <taxon>Bacteroidota</taxon>
        <taxon>Flavobacteriia</taxon>
        <taxon>Flavobacteriales</taxon>
        <taxon>Flavobacteriaceae</taxon>
        <taxon>Galbibacter</taxon>
    </lineage>
</organism>
<dbReference type="InterPro" id="IPR026444">
    <property type="entry name" value="Secre_tail"/>
</dbReference>
<sequence>MALLPPFLYSQSIFINEIHYDNDGTDTGEAIEIAAPAGTDLSQWTLELYNGANGTRYNTLNLTSVTPDLDGGYGVEYIMLPSNGLQNGSPDGIALIDNLGNVVQFLSYEGSFTAVDGTAMGATSEDIGVEESNSSPINGSLQLLGAGTDYTNFTWEVTVQNTFGSINADQFFSEPVNNPLINEFVFNHTGSDTDEFVEIYGLPNTDLSSYWILEIEGDNTSAGTIDGVLQLGTTNENGFYTTPFAGNEFENGSVTLLLVENFTGNLGDVIDTDADGTIDVVSWNTITDAIAVNDGGSGDLLYAETVLNPDFDGGSFAVGGASRIPNGVHTNSTVDWVRNSFNGAGLPSFPDAEASPGEALNTPATSNQVFSGGTDAVVIINEIDADTPGTDTAEFIELFDGGTGNTPLDGLVVVLYNGNGDTVYNTFDLDGQTTNANGYFVLGNEGVPNVSMVFSGNGLQNGADAVAIYQGSAADFPNGSNLSLDGLIDAIVYDTDDEDDTELLALLNAGQPQLNENEQGDKGTHSLQRIPNGAGGMRNTSSYLAQTPTPGAENGGIVEPTEPVTIAEARNLPDGTTVTISGVLTVAHNFAGPAYMQDQTGGIAIFDEQVHGGNFAIGDSITITATRSSFNNQIQVGPVSVVTNNGLPTNPITPKNITLAELPDHRGELVRVTNVSFPSPGNLFFGNSNFQVTDASGTGELRIDADVETLAGTVQPETCNEIIGVVGTFEDIAQLLPRFDQDLPCAEPFDPDNGIDLPKDQTIDIVTWNIEWFGDEGNSPAAGNPNSDAIQRDSVVTIMKQLDADIYTVVEISDDALFAQAVNELDGYDFVLSEATSYPNDTGTKQKVGFVYKTATVTPKKTQALLATLHPYYNGGDTSYLTDYPAEADRFYASGRLPFLMTADVSINGATEEVNIIALHARANSSDGAQLRYDMRTYDIEVLKDSLDVMFPDNNIVLAGDYNDDLDETVADGINTTISSYNSFINDPDNYYLATLSLSEKGFRSYAFRENMIDHISLSNELEDNYIDNSAIVHYEFYDGDYTNTVSDHFPVSIRLELGETIPLAIEELTTTNATCYGAANATASLALSGGVLPYKYLWSNGATTQTIKNLAPGEYSITVTDAVENTVTANFTIAQPEEIIITMPQPETLYIGYGASECATLTPENISGGTGAYSYQWNTGETTQSITVCPEQTTTYTLTVTDENNCTKTTDITIEVENVSCGNNPWIEKVAVCFKGKSLCVSKYAVPHLLQRGAVLGSCKDQNNTSVASICLAPNPVWYYTALIIRMQNRASLDIALFDISGQLRYQKKNVSVKVGYNIKPLQLASLPQGIYILKVYENGRAVKDLRVVKK</sequence>
<accession>A0ABT6FTE0</accession>
<dbReference type="Pfam" id="PF18942">
    <property type="entry name" value="DUF5689"/>
    <property type="match status" value="1"/>
</dbReference>
<dbReference type="Pfam" id="PF13573">
    <property type="entry name" value="SprB"/>
    <property type="match status" value="1"/>
</dbReference>
<dbReference type="Gene3D" id="3.60.10.10">
    <property type="entry name" value="Endonuclease/exonuclease/phosphatase"/>
    <property type="match status" value="1"/>
</dbReference>
<reference evidence="4" key="1">
    <citation type="submission" date="2022-11" db="EMBL/GenBank/DDBJ databases">
        <title>High-quality draft genome sequence of Galbibacter sp. strain CMA-7.</title>
        <authorList>
            <person name="Wei L."/>
            <person name="Dong C."/>
            <person name="Shao Z."/>
        </authorList>
    </citation>
    <scope>NUCLEOTIDE SEQUENCE</scope>
    <source>
        <strain evidence="4">CMA-7</strain>
    </source>
</reference>
<dbReference type="PANTHER" id="PTHR37397">
    <property type="entry name" value="SI:CH211-183D21.1"/>
    <property type="match status" value="1"/>
</dbReference>
<protein>
    <submittedName>
        <fullName evidence="4">DUF5689 domain-containing protein</fullName>
    </submittedName>
</protein>
<dbReference type="InterPro" id="IPR043744">
    <property type="entry name" value="DUF5689"/>
</dbReference>
<dbReference type="SUPFAM" id="SSF56219">
    <property type="entry name" value="DNase I-like"/>
    <property type="match status" value="1"/>
</dbReference>
<dbReference type="Gene3D" id="2.60.40.740">
    <property type="match status" value="1"/>
</dbReference>
<dbReference type="InterPro" id="IPR005135">
    <property type="entry name" value="Endo/exonuclease/phosphatase"/>
</dbReference>
<keyword evidence="5" id="KW-1185">Reference proteome</keyword>
<dbReference type="NCBIfam" id="TIGR04183">
    <property type="entry name" value="Por_Secre_tail"/>
    <property type="match status" value="1"/>
</dbReference>
<proteinExistence type="predicted"/>
<comment type="caution">
    <text evidence="4">The sequence shown here is derived from an EMBL/GenBank/DDBJ whole genome shotgun (WGS) entry which is preliminary data.</text>
</comment>
<evidence type="ECO:0000256" key="1">
    <source>
        <dbReference type="ARBA" id="ARBA00022729"/>
    </source>
</evidence>
<dbReference type="Pfam" id="PF03372">
    <property type="entry name" value="Exo_endo_phos"/>
    <property type="match status" value="1"/>
</dbReference>
<keyword evidence="1" id="KW-0732">Signal</keyword>
<dbReference type="Proteomes" id="UP001153642">
    <property type="component" value="Unassembled WGS sequence"/>
</dbReference>
<name>A0ABT6FTE0_9FLAO</name>
<dbReference type="EMBL" id="JAPMUA010000004">
    <property type="protein sequence ID" value="MDG3586520.1"/>
    <property type="molecule type" value="Genomic_DNA"/>
</dbReference>
<evidence type="ECO:0000259" key="3">
    <source>
        <dbReference type="Pfam" id="PF18942"/>
    </source>
</evidence>
<dbReference type="InterPro" id="IPR036691">
    <property type="entry name" value="Endo/exonu/phosph_ase_sf"/>
</dbReference>
<feature type="domain" description="DUF5689" evidence="3">
    <location>
        <begin position="587"/>
        <end position="742"/>
    </location>
</feature>
<evidence type="ECO:0000259" key="2">
    <source>
        <dbReference type="Pfam" id="PF03372"/>
    </source>
</evidence>
<dbReference type="InterPro" id="IPR025667">
    <property type="entry name" value="SprB_repeat"/>
</dbReference>
<dbReference type="PANTHER" id="PTHR37397:SF1">
    <property type="entry name" value="LTD DOMAIN-CONTAINING PROTEIN"/>
    <property type="match status" value="1"/>
</dbReference>
<feature type="domain" description="Endonuclease/exonuclease/phosphatase" evidence="2">
    <location>
        <begin position="766"/>
        <end position="1049"/>
    </location>
</feature>
<gene>
    <name evidence="4" type="ORF">OSR52_11645</name>
</gene>
<evidence type="ECO:0000313" key="5">
    <source>
        <dbReference type="Proteomes" id="UP001153642"/>
    </source>
</evidence>